<dbReference type="Proteomes" id="UP000747110">
    <property type="component" value="Unassembled WGS sequence"/>
</dbReference>
<accession>A0A8J4FW74</accession>
<dbReference type="PANTHER" id="PTHR37766">
    <property type="entry name" value="OS01G0897100 PROTEIN"/>
    <property type="match status" value="1"/>
</dbReference>
<proteinExistence type="predicted"/>
<dbReference type="PANTHER" id="PTHR37766:SF1">
    <property type="entry name" value="OS01G0897100 PROTEIN"/>
    <property type="match status" value="1"/>
</dbReference>
<keyword evidence="3" id="KW-1185">Reference proteome</keyword>
<evidence type="ECO:0000313" key="3">
    <source>
        <dbReference type="Proteomes" id="UP000747110"/>
    </source>
</evidence>
<sequence>MSPLYFNTAMEDSGRLSVDAVVTRLRKVCALLVAILQSDRSRYLEARTWLLNSIASQSPPADVRLACWEPLLAPVSARQPSAVRTPSIRPSPCHDLPQGGAHATGTGVGTCWTGRLLSDAQTTGPNCGDAVALGEGRGAAIGSVPGPMELVTQLLMLVSEVWPEKVASLLLDRPRVFVDFFQGPSSSRRILMWFSHFSMDGMRAFKYGSYALAHYALAHREEVWDLLEWEGKHPQAPVAVAAKTHYFCELALLPTVRSLLKHHPQFWASEQWRACCRDGAVLELDRRQLCEVLLNDLRGDDNYEPTSSDAGFGSGAARLAALMRDFLSAPTPTGAVPSHGHPYWQLLCQRLLHQLDETQLLRLVNTLAAGQRLQVPQVAFAAATADAGSGGGGISKDAASAAGSFPTLVGAYEGVCGQGGWQDLSDLVLRGGAEWGSVMEAVLAHVLAAARGPMQRLLAEDREELVGQLEEVKQLAVELHGSPGCEGQSANAAEGCSAAVHASLLLDGRLDIAGPGRRCAKDRLLLLSELWTLREALRIAEGTRGNGKAVQSAFEKSMTATATVAVGAPAAAAAATSYLAAPEERKDGAVGRDRPASGGGVGNSGGGGDLDRGSHAVRLPLEVVMSEVGGITFERLQGGQADGGIGGRDATALRDGVTSGGPMSAVATPAQPGGGLFAGADRSTAVAQGGTPAAGGCSAAATTGQYELLLSEDEEEAHRWTQRRRRRTRDISRDGSRGKSRKSRKRRRDAEEGRRRRHGSKHERKGRRLHNRGRSESPGRTRSRSRSQSSSSSSSSSSEDGSRLRTKARRMAQKKRRQRRMHVKRRSRNSSSSSSSGYSGRNSSSSSSEAAASSSGGERDKTEHRERCGSNGTDGGAAHGRNTRRRRRSGSSLRDSRRSSARATGTGPAVNSDELDELDPITHFRGHRGAACYRDVRCTAAIWRVRLPGASGAVVGGAAAAAANVEIVGACDDVADLLAAAACKHWVMAMLRRYGGTGVHNFSSLSRAGSGFGTMGTRP</sequence>
<feature type="region of interest" description="Disordered" evidence="1">
    <location>
        <begin position="582"/>
        <end position="613"/>
    </location>
</feature>
<feature type="compositionally biased region" description="Basic residues" evidence="1">
    <location>
        <begin position="755"/>
        <end position="772"/>
    </location>
</feature>
<evidence type="ECO:0000256" key="1">
    <source>
        <dbReference type="SAM" id="MobiDB-lite"/>
    </source>
</evidence>
<feature type="compositionally biased region" description="Gly residues" evidence="1">
    <location>
        <begin position="597"/>
        <end position="608"/>
    </location>
</feature>
<evidence type="ECO:0000313" key="2">
    <source>
        <dbReference type="EMBL" id="GIL86737.1"/>
    </source>
</evidence>
<feature type="compositionally biased region" description="Low complexity" evidence="1">
    <location>
        <begin position="780"/>
        <end position="799"/>
    </location>
</feature>
<feature type="compositionally biased region" description="Basic and acidic residues" evidence="1">
    <location>
        <begin position="582"/>
        <end position="595"/>
    </location>
</feature>
<gene>
    <name evidence="2" type="ORF">Vretifemale_14980</name>
</gene>
<dbReference type="OrthoDB" id="1927237at2759"/>
<feature type="compositionally biased region" description="Basic residues" evidence="1">
    <location>
        <begin position="804"/>
        <end position="828"/>
    </location>
</feature>
<reference evidence="2" key="1">
    <citation type="journal article" date="2021" name="Proc. Natl. Acad. Sci. U.S.A.">
        <title>Three genomes in the algal genus Volvox reveal the fate of a haploid sex-determining region after a transition to homothallism.</title>
        <authorList>
            <person name="Yamamoto K."/>
            <person name="Hamaji T."/>
            <person name="Kawai-Toyooka H."/>
            <person name="Matsuzaki R."/>
            <person name="Takahashi F."/>
            <person name="Nishimura Y."/>
            <person name="Kawachi M."/>
            <person name="Noguchi H."/>
            <person name="Minakuchi Y."/>
            <person name="Umen J.G."/>
            <person name="Toyoda A."/>
            <person name="Nozaki H."/>
        </authorList>
    </citation>
    <scope>NUCLEOTIDE SEQUENCE</scope>
    <source>
        <strain evidence="2">NIES-3786</strain>
    </source>
</reference>
<feature type="region of interest" description="Disordered" evidence="1">
    <location>
        <begin position="714"/>
        <end position="914"/>
    </location>
</feature>
<dbReference type="AlphaFoldDB" id="A0A8J4FW74"/>
<feature type="compositionally biased region" description="Basic residues" evidence="1">
    <location>
        <begin position="738"/>
        <end position="747"/>
    </location>
</feature>
<feature type="compositionally biased region" description="Low complexity" evidence="1">
    <location>
        <begin position="829"/>
        <end position="856"/>
    </location>
</feature>
<comment type="caution">
    <text evidence="2">The sequence shown here is derived from an EMBL/GenBank/DDBJ whole genome shotgun (WGS) entry which is preliminary data.</text>
</comment>
<name>A0A8J4FW74_9CHLO</name>
<dbReference type="EMBL" id="BNCP01000037">
    <property type="protein sequence ID" value="GIL86737.1"/>
    <property type="molecule type" value="Genomic_DNA"/>
</dbReference>
<protein>
    <submittedName>
        <fullName evidence="2">Uncharacterized protein</fullName>
    </submittedName>
</protein>
<feature type="compositionally biased region" description="Basic and acidic residues" evidence="1">
    <location>
        <begin position="857"/>
        <end position="868"/>
    </location>
</feature>
<organism evidence="2 3">
    <name type="scientific">Volvox reticuliferus</name>
    <dbReference type="NCBI Taxonomy" id="1737510"/>
    <lineage>
        <taxon>Eukaryota</taxon>
        <taxon>Viridiplantae</taxon>
        <taxon>Chlorophyta</taxon>
        <taxon>core chlorophytes</taxon>
        <taxon>Chlorophyceae</taxon>
        <taxon>CS clade</taxon>
        <taxon>Chlamydomonadales</taxon>
        <taxon>Volvocaceae</taxon>
        <taxon>Volvox</taxon>
    </lineage>
</organism>